<dbReference type="AlphaFoldDB" id="A0A7X6ICJ1"/>
<evidence type="ECO:0000256" key="1">
    <source>
        <dbReference type="SAM" id="Phobius"/>
    </source>
</evidence>
<keyword evidence="1" id="KW-1133">Transmembrane helix</keyword>
<dbReference type="Proteomes" id="UP000534783">
    <property type="component" value="Unassembled WGS sequence"/>
</dbReference>
<reference evidence="2 3" key="1">
    <citation type="journal article" date="2020" name="Nature">
        <title>Bacterial chemolithoautotrophy via manganese oxidation.</title>
        <authorList>
            <person name="Yu H."/>
            <person name="Leadbetter J.R."/>
        </authorList>
    </citation>
    <scope>NUCLEOTIDE SEQUENCE [LARGE SCALE GENOMIC DNA]</scope>
    <source>
        <strain evidence="2 3">Mn-1</strain>
    </source>
</reference>
<feature type="transmembrane region" description="Helical" evidence="1">
    <location>
        <begin position="12"/>
        <end position="35"/>
    </location>
</feature>
<evidence type="ECO:0000313" key="3">
    <source>
        <dbReference type="Proteomes" id="UP000534783"/>
    </source>
</evidence>
<comment type="caution">
    <text evidence="2">The sequence shown here is derived from an EMBL/GenBank/DDBJ whole genome shotgun (WGS) entry which is preliminary data.</text>
</comment>
<gene>
    <name evidence="2" type="ORF">MNODULE_18415</name>
</gene>
<protein>
    <recommendedName>
        <fullName evidence="4">Type 4 fimbrial biogenesis protein PilX N-terminal domain-containing protein</fullName>
    </recommendedName>
</protein>
<accession>A0A7X6ICJ1</accession>
<keyword evidence="1" id="KW-0812">Transmembrane</keyword>
<dbReference type="EMBL" id="VTOW01000004">
    <property type="protein sequence ID" value="NKE72728.1"/>
    <property type="molecule type" value="Genomic_DNA"/>
</dbReference>
<organism evidence="2 3">
    <name type="scientific">Candidatus Manganitrophus noduliformans</name>
    <dbReference type="NCBI Taxonomy" id="2606439"/>
    <lineage>
        <taxon>Bacteria</taxon>
        <taxon>Pseudomonadati</taxon>
        <taxon>Nitrospirota</taxon>
        <taxon>Nitrospiria</taxon>
        <taxon>Candidatus Troglogloeales</taxon>
        <taxon>Candidatus Manganitrophaceae</taxon>
        <taxon>Candidatus Manganitrophus</taxon>
    </lineage>
</organism>
<evidence type="ECO:0008006" key="4">
    <source>
        <dbReference type="Google" id="ProtNLM"/>
    </source>
</evidence>
<evidence type="ECO:0000313" key="2">
    <source>
        <dbReference type="EMBL" id="NKE72728.1"/>
    </source>
</evidence>
<proteinExistence type="predicted"/>
<name>A0A7X6ICJ1_9BACT</name>
<keyword evidence="1" id="KW-0472">Membrane</keyword>
<keyword evidence="3" id="KW-1185">Reference proteome</keyword>
<sequence>MGYSVLKTERGIALIAAVFLIVVFGFLGLAVVSLVGTQGFSAMNEVKSDQAFFVAEGGTEFSQRFLAQNLQWYRSTVDPILIPATNLGAGSFNVSVNLPATMLRTRIPNDTSTAPIRVYTTNRFPTSGFLQIEEDLTGDAEFVFYSGIAGNTFTGILRGQTVGGVSNAASAHERGHRVYPVTTLTVALANSCAAPASFTAAAHPKFLGAGTVDIEGEEISYTGSTIAGGVMTLTGVTRCQNGTASAVHNNGRPVTPLLAEGTLPDFEAEIISTGTVSLAAVGNAARSVRKTVQR</sequence>
<dbReference type="RefSeq" id="WP_168062672.1">
    <property type="nucleotide sequence ID" value="NZ_VTOW01000004.1"/>
</dbReference>